<keyword evidence="3" id="KW-0732">Signal</keyword>
<feature type="compositionally biased region" description="Basic and acidic residues" evidence="9">
    <location>
        <begin position="137"/>
        <end position="151"/>
    </location>
</feature>
<organism evidence="12 13">
    <name type="scientific">Diacronema lutheri</name>
    <name type="common">Unicellular marine alga</name>
    <name type="synonym">Monochrysis lutheri</name>
    <dbReference type="NCBI Taxonomy" id="2081491"/>
    <lineage>
        <taxon>Eukaryota</taxon>
        <taxon>Haptista</taxon>
        <taxon>Haptophyta</taxon>
        <taxon>Pavlovophyceae</taxon>
        <taxon>Pavlovales</taxon>
        <taxon>Pavlovaceae</taxon>
        <taxon>Diacronema</taxon>
    </lineage>
</organism>
<dbReference type="PROSITE" id="PS00194">
    <property type="entry name" value="THIOREDOXIN_1"/>
    <property type="match status" value="1"/>
</dbReference>
<dbReference type="InterPro" id="IPR036774">
    <property type="entry name" value="ERV/ALR_sulphydryl_oxid_sf"/>
</dbReference>
<dbReference type="InterPro" id="IPR017937">
    <property type="entry name" value="Thioredoxin_CS"/>
</dbReference>
<dbReference type="Pfam" id="PF00085">
    <property type="entry name" value="Thioredoxin"/>
    <property type="match status" value="1"/>
</dbReference>
<evidence type="ECO:0000313" key="12">
    <source>
        <dbReference type="EMBL" id="KAG8463080.1"/>
    </source>
</evidence>
<keyword evidence="8" id="KW-0812">Transmembrane</keyword>
<feature type="domain" description="ERV/ALR sulfhydryl oxidase" evidence="10">
    <location>
        <begin position="683"/>
        <end position="790"/>
    </location>
</feature>
<dbReference type="SUPFAM" id="SSF69000">
    <property type="entry name" value="FAD-dependent thiol oxidase"/>
    <property type="match status" value="1"/>
</dbReference>
<keyword evidence="5 8" id="KW-0560">Oxidoreductase</keyword>
<comment type="catalytic activity">
    <reaction evidence="8">
        <text>2 R'C(R)SH + O2 = R'C(R)S-S(R)CR' + H2O2</text>
        <dbReference type="Rhea" id="RHEA:17357"/>
        <dbReference type="ChEBI" id="CHEBI:15379"/>
        <dbReference type="ChEBI" id="CHEBI:16240"/>
        <dbReference type="ChEBI" id="CHEBI:16520"/>
        <dbReference type="ChEBI" id="CHEBI:17412"/>
        <dbReference type="EC" id="1.8.3.2"/>
    </reaction>
</comment>
<dbReference type="Gene3D" id="3.40.30.10">
    <property type="entry name" value="Glutaredoxin"/>
    <property type="match status" value="1"/>
</dbReference>
<dbReference type="InterPro" id="IPR039798">
    <property type="entry name" value="Sulfhydryl_oxidase"/>
</dbReference>
<keyword evidence="4 8" id="KW-0274">FAD</keyword>
<evidence type="ECO:0000256" key="1">
    <source>
        <dbReference type="ARBA" id="ARBA00001974"/>
    </source>
</evidence>
<dbReference type="GO" id="GO:0003756">
    <property type="term" value="F:protein disulfide isomerase activity"/>
    <property type="evidence" value="ECO:0007669"/>
    <property type="project" value="TreeGrafter"/>
</dbReference>
<dbReference type="PROSITE" id="PS51324">
    <property type="entry name" value="ERV_ALR"/>
    <property type="match status" value="1"/>
</dbReference>
<dbReference type="GO" id="GO:0000139">
    <property type="term" value="C:Golgi membrane"/>
    <property type="evidence" value="ECO:0007669"/>
    <property type="project" value="TreeGrafter"/>
</dbReference>
<dbReference type="GO" id="GO:0016971">
    <property type="term" value="F:flavin-dependent sulfhydryl oxidase activity"/>
    <property type="evidence" value="ECO:0007669"/>
    <property type="project" value="InterPro"/>
</dbReference>
<evidence type="ECO:0000256" key="7">
    <source>
        <dbReference type="ARBA" id="ARBA00023180"/>
    </source>
</evidence>
<keyword evidence="8" id="KW-0472">Membrane</keyword>
<keyword evidence="7" id="KW-0325">Glycoprotein</keyword>
<dbReference type="InterPro" id="IPR013766">
    <property type="entry name" value="Thioredoxin_domain"/>
</dbReference>
<dbReference type="Proteomes" id="UP000751190">
    <property type="component" value="Unassembled WGS sequence"/>
</dbReference>
<feature type="region of interest" description="Disordered" evidence="9">
    <location>
        <begin position="305"/>
        <end position="333"/>
    </location>
</feature>
<dbReference type="EC" id="1.8.3.2" evidence="8"/>
<name>A0A8J5XHD0_DIALT</name>
<dbReference type="Pfam" id="PF04777">
    <property type="entry name" value="Evr1_Alr"/>
    <property type="match status" value="1"/>
</dbReference>
<dbReference type="InterPro" id="IPR036249">
    <property type="entry name" value="Thioredoxin-like_sf"/>
</dbReference>
<dbReference type="PANTHER" id="PTHR22897">
    <property type="entry name" value="QUIESCIN Q6-RELATED SULFHYDRYL OXIDASE"/>
    <property type="match status" value="1"/>
</dbReference>
<evidence type="ECO:0000256" key="2">
    <source>
        <dbReference type="ARBA" id="ARBA00022630"/>
    </source>
</evidence>
<keyword evidence="8" id="KW-1133">Transmembrane helix</keyword>
<reference evidence="12" key="1">
    <citation type="submission" date="2021-05" db="EMBL/GenBank/DDBJ databases">
        <title>The genome of the haptophyte Pavlova lutheri (Diacronema luteri, Pavlovales) - a model for lipid biosynthesis in eukaryotic algae.</title>
        <authorList>
            <person name="Hulatt C.J."/>
            <person name="Posewitz M.C."/>
        </authorList>
    </citation>
    <scope>NUCLEOTIDE SEQUENCE</scope>
    <source>
        <strain evidence="12">NIVA-4/92</strain>
    </source>
</reference>
<dbReference type="Gene3D" id="1.20.120.310">
    <property type="entry name" value="ERV/ALR sulfhydryl oxidase domain"/>
    <property type="match status" value="1"/>
</dbReference>
<feature type="region of interest" description="Disordered" evidence="9">
    <location>
        <begin position="916"/>
        <end position="936"/>
    </location>
</feature>
<evidence type="ECO:0000256" key="9">
    <source>
        <dbReference type="SAM" id="MobiDB-lite"/>
    </source>
</evidence>
<evidence type="ECO:0000256" key="8">
    <source>
        <dbReference type="RuleBase" id="RU371123"/>
    </source>
</evidence>
<proteinExistence type="predicted"/>
<dbReference type="InterPro" id="IPR017905">
    <property type="entry name" value="ERV/ALR_sulphydryl_oxidase"/>
</dbReference>
<dbReference type="PANTHER" id="PTHR22897:SF8">
    <property type="entry name" value="SULFHYDRYL OXIDASE"/>
    <property type="match status" value="1"/>
</dbReference>
<feature type="domain" description="Thioredoxin" evidence="11">
    <location>
        <begin position="182"/>
        <end position="365"/>
    </location>
</feature>
<sequence>MKNERVALVHGLPMNSDVALVKNLLAKILTPHALMRVAPIWLANSHTDAKRAGVFTEWLLRERGRIVDRSAPSSSRDITFTQSELASYALGQLRPITQLIAQSEQDMMDFLNYVNKWPKLAALKGGNVAAKKKRKGKDPTRDKAGEHESAIGRRARVTGRRALALAALALACFGARAARAAPSTPTPASASVAVPAADAADAWFYADEPRVRRVTSVAAWLAEAPAAPAGCAPPLSLVEFFAPWCGHCQHFRAQWTRVAATLALEAPAVRVGGIDCVALGDECAVNHVQGFPTIRLLTPLAPARADSPLNSSSSGERHDGGGDGGGAGTGERASDGVVGETYAGAYLAAPVADWLLQHAVQREAAHPRVRVASAADVAQLAATLAPLPLALALPAARPSGKDGAALAKALALLALRWAGRAVVVLWDGPSNGEHALALHALLKERAVDSAAHAWLVARRGARAGSGAAQLRAAPLDDRLLASAPARGSGAAHGGASDGGLRARTDALDAADALLAAWLGEGDGEGEGGGGALRDAPTGAALVMPNAGGAAQGASGAPARAIGTRAANSRAQQPPVAPAELELAAHAWLREGPFPGTARLDGAALDGLRESVHALCSATPPILATEMRAALPRALAEAAVAHGGALPRGAWHALLDAQRVRAQAELLALLGAAMDEHGVRAHECARSVSPYTCALWLVLHALSLRTADDAHAQRAARAIVALVQHAFGCAHCRAHFLKLAEGLEVRLGAARETRGGARRELALWLWRAHNVVNARLGAQADDPKRARGKAQRPLRAECRGCRTADAPARWDDERVLGWLAGRFCAGADGAGCARFARARALADADVHADAGARARDARGLAMRVPRGELALVVPCATLVVLAFAASAARGRARAHGRWNWASRPLAGARRVRAALMRARPASTPGASSAGSPMAKAV</sequence>
<dbReference type="GO" id="GO:0005615">
    <property type="term" value="C:extracellular space"/>
    <property type="evidence" value="ECO:0007669"/>
    <property type="project" value="TreeGrafter"/>
</dbReference>
<feature type="transmembrane region" description="Helical" evidence="8">
    <location>
        <begin position="868"/>
        <end position="887"/>
    </location>
</feature>
<evidence type="ECO:0000256" key="6">
    <source>
        <dbReference type="ARBA" id="ARBA00023157"/>
    </source>
</evidence>
<keyword evidence="13" id="KW-1185">Reference proteome</keyword>
<dbReference type="PROSITE" id="PS51352">
    <property type="entry name" value="THIOREDOXIN_2"/>
    <property type="match status" value="1"/>
</dbReference>
<evidence type="ECO:0000256" key="3">
    <source>
        <dbReference type="ARBA" id="ARBA00022729"/>
    </source>
</evidence>
<feature type="region of interest" description="Disordered" evidence="9">
    <location>
        <begin position="128"/>
        <end position="152"/>
    </location>
</feature>
<evidence type="ECO:0000256" key="4">
    <source>
        <dbReference type="ARBA" id="ARBA00022827"/>
    </source>
</evidence>
<dbReference type="OrthoDB" id="59470at2759"/>
<dbReference type="SUPFAM" id="SSF52833">
    <property type="entry name" value="Thioredoxin-like"/>
    <property type="match status" value="1"/>
</dbReference>
<accession>A0A8J5XHD0</accession>
<evidence type="ECO:0000256" key="5">
    <source>
        <dbReference type="ARBA" id="ARBA00023002"/>
    </source>
</evidence>
<comment type="caution">
    <text evidence="12">The sequence shown here is derived from an EMBL/GenBank/DDBJ whole genome shotgun (WGS) entry which is preliminary data.</text>
</comment>
<dbReference type="EMBL" id="JAGTXO010000018">
    <property type="protein sequence ID" value="KAG8463080.1"/>
    <property type="molecule type" value="Genomic_DNA"/>
</dbReference>
<evidence type="ECO:0000259" key="11">
    <source>
        <dbReference type="PROSITE" id="PS51352"/>
    </source>
</evidence>
<keyword evidence="6" id="KW-1015">Disulfide bond</keyword>
<dbReference type="AlphaFoldDB" id="A0A8J5XHD0"/>
<gene>
    <name evidence="12" type="ORF">KFE25_001853</name>
</gene>
<comment type="cofactor">
    <cofactor evidence="1 8">
        <name>FAD</name>
        <dbReference type="ChEBI" id="CHEBI:57692"/>
    </cofactor>
</comment>
<dbReference type="CDD" id="cd02961">
    <property type="entry name" value="PDI_a_family"/>
    <property type="match status" value="1"/>
</dbReference>
<keyword evidence="2 8" id="KW-0285">Flavoprotein</keyword>
<dbReference type="GO" id="GO:0006457">
    <property type="term" value="P:protein folding"/>
    <property type="evidence" value="ECO:0007669"/>
    <property type="project" value="TreeGrafter"/>
</dbReference>
<protein>
    <recommendedName>
        <fullName evidence="8">Sulfhydryl oxidase</fullName>
        <ecNumber evidence="8">1.8.3.2</ecNumber>
    </recommendedName>
</protein>
<evidence type="ECO:0000259" key="10">
    <source>
        <dbReference type="PROSITE" id="PS51324"/>
    </source>
</evidence>
<evidence type="ECO:0000313" key="13">
    <source>
        <dbReference type="Proteomes" id="UP000751190"/>
    </source>
</evidence>